<sequence length="76" mass="8482">MKLTALFLALSSGIVLAAPVSDIQKREDEVGVYLCNDRGYSGYCQHIITSSGDCIPLEWDLLRVCNLTITVYSFFF</sequence>
<dbReference type="OrthoDB" id="2910287at2759"/>
<reference evidence="2" key="1">
    <citation type="journal article" date="2020" name="Stud. Mycol.">
        <title>101 Dothideomycetes genomes: a test case for predicting lifestyles and emergence of pathogens.</title>
        <authorList>
            <person name="Haridas S."/>
            <person name="Albert R."/>
            <person name="Binder M."/>
            <person name="Bloem J."/>
            <person name="Labutti K."/>
            <person name="Salamov A."/>
            <person name="Andreopoulos B."/>
            <person name="Baker S."/>
            <person name="Barry K."/>
            <person name="Bills G."/>
            <person name="Bluhm B."/>
            <person name="Cannon C."/>
            <person name="Castanera R."/>
            <person name="Culley D."/>
            <person name="Daum C."/>
            <person name="Ezra D."/>
            <person name="Gonzalez J."/>
            <person name="Henrissat B."/>
            <person name="Kuo A."/>
            <person name="Liang C."/>
            <person name="Lipzen A."/>
            <person name="Lutzoni F."/>
            <person name="Magnuson J."/>
            <person name="Mondo S."/>
            <person name="Nolan M."/>
            <person name="Ohm R."/>
            <person name="Pangilinan J."/>
            <person name="Park H.-J."/>
            <person name="Ramirez L."/>
            <person name="Alfaro M."/>
            <person name="Sun H."/>
            <person name="Tritt A."/>
            <person name="Yoshinaga Y."/>
            <person name="Zwiers L.-H."/>
            <person name="Turgeon B."/>
            <person name="Goodwin S."/>
            <person name="Spatafora J."/>
            <person name="Crous P."/>
            <person name="Grigoriev I."/>
        </authorList>
    </citation>
    <scope>NUCLEOTIDE SEQUENCE</scope>
    <source>
        <strain evidence="2">ATCC 74209</strain>
    </source>
</reference>
<dbReference type="Proteomes" id="UP000799536">
    <property type="component" value="Unassembled WGS sequence"/>
</dbReference>
<feature type="signal peptide" evidence="1">
    <location>
        <begin position="1"/>
        <end position="17"/>
    </location>
</feature>
<keyword evidence="1" id="KW-0732">Signal</keyword>
<keyword evidence="3" id="KW-1185">Reference proteome</keyword>
<protein>
    <submittedName>
        <fullName evidence="2">Uncharacterized protein</fullName>
    </submittedName>
</protein>
<dbReference type="EMBL" id="ML993879">
    <property type="protein sequence ID" value="KAF2204302.1"/>
    <property type="molecule type" value="Genomic_DNA"/>
</dbReference>
<accession>A0A9P4JS20</accession>
<gene>
    <name evidence="2" type="ORF">GQ43DRAFT_438031</name>
</gene>
<proteinExistence type="predicted"/>
<feature type="chain" id="PRO_5040310276" evidence="1">
    <location>
        <begin position="18"/>
        <end position="76"/>
    </location>
</feature>
<evidence type="ECO:0000313" key="2">
    <source>
        <dbReference type="EMBL" id="KAF2204302.1"/>
    </source>
</evidence>
<evidence type="ECO:0000256" key="1">
    <source>
        <dbReference type="SAM" id="SignalP"/>
    </source>
</evidence>
<dbReference type="AlphaFoldDB" id="A0A9P4JS20"/>
<evidence type="ECO:0000313" key="3">
    <source>
        <dbReference type="Proteomes" id="UP000799536"/>
    </source>
</evidence>
<comment type="caution">
    <text evidence="2">The sequence shown here is derived from an EMBL/GenBank/DDBJ whole genome shotgun (WGS) entry which is preliminary data.</text>
</comment>
<name>A0A9P4JS20_9PLEO</name>
<organism evidence="2 3">
    <name type="scientific">Delitschia confertaspora ATCC 74209</name>
    <dbReference type="NCBI Taxonomy" id="1513339"/>
    <lineage>
        <taxon>Eukaryota</taxon>
        <taxon>Fungi</taxon>
        <taxon>Dikarya</taxon>
        <taxon>Ascomycota</taxon>
        <taxon>Pezizomycotina</taxon>
        <taxon>Dothideomycetes</taxon>
        <taxon>Pleosporomycetidae</taxon>
        <taxon>Pleosporales</taxon>
        <taxon>Delitschiaceae</taxon>
        <taxon>Delitschia</taxon>
    </lineage>
</organism>